<dbReference type="InterPro" id="IPR026071">
    <property type="entry name" value="Glyco_Hydrolase_99"/>
</dbReference>
<dbReference type="CDD" id="cd11574">
    <property type="entry name" value="GH99"/>
    <property type="match status" value="1"/>
</dbReference>
<keyword evidence="10" id="KW-1185">Reference proteome</keyword>
<evidence type="ECO:0000256" key="3">
    <source>
        <dbReference type="ARBA" id="ARBA00022692"/>
    </source>
</evidence>
<proteinExistence type="inferred from homology"/>
<dbReference type="FunFam" id="3.20.20.80:FF:000177">
    <property type="entry name" value="MANEAL isoform 4"/>
    <property type="match status" value="1"/>
</dbReference>
<evidence type="ECO:0000256" key="5">
    <source>
        <dbReference type="ARBA" id="ARBA00022968"/>
    </source>
</evidence>
<comment type="subcellular location">
    <subcellularLocation>
        <location evidence="1">Golgi apparatus membrane</location>
        <topology evidence="1">Single-pass type II membrane protein</topology>
    </subcellularLocation>
</comment>
<dbReference type="AlphaFoldDB" id="A0A6S7K766"/>
<keyword evidence="6" id="KW-1133">Transmembrane helix</keyword>
<keyword evidence="4" id="KW-0378">Hydrolase</keyword>
<keyword evidence="5" id="KW-0735">Signal-anchor</keyword>
<evidence type="ECO:0000256" key="8">
    <source>
        <dbReference type="ARBA" id="ARBA00023136"/>
    </source>
</evidence>
<evidence type="ECO:0000313" key="10">
    <source>
        <dbReference type="Proteomes" id="UP001152795"/>
    </source>
</evidence>
<dbReference type="Pfam" id="PF16317">
    <property type="entry name" value="Glyco_hydro_99"/>
    <property type="match status" value="1"/>
</dbReference>
<name>A0A6S7K766_PARCT</name>
<dbReference type="Proteomes" id="UP001152795">
    <property type="component" value="Unassembled WGS sequence"/>
</dbReference>
<evidence type="ECO:0000256" key="6">
    <source>
        <dbReference type="ARBA" id="ARBA00022989"/>
    </source>
</evidence>
<accession>A0A6S7K766</accession>
<dbReference type="GO" id="GO:0000139">
    <property type="term" value="C:Golgi membrane"/>
    <property type="evidence" value="ECO:0007669"/>
    <property type="project" value="UniProtKB-SubCell"/>
</dbReference>
<dbReference type="Gene3D" id="3.20.20.80">
    <property type="entry name" value="Glycosidases"/>
    <property type="match status" value="1"/>
</dbReference>
<dbReference type="OrthoDB" id="406152at2759"/>
<keyword evidence="7" id="KW-0333">Golgi apparatus</keyword>
<keyword evidence="8" id="KW-0472">Membrane</keyword>
<dbReference type="PANTHER" id="PTHR13572:SF4">
    <property type="entry name" value="RE57134P"/>
    <property type="match status" value="1"/>
</dbReference>
<gene>
    <name evidence="9" type="ORF">PACLA_8A073593</name>
</gene>
<comment type="similarity">
    <text evidence="2">Belongs to the glycosyl hydrolase 99 family.</text>
</comment>
<dbReference type="GO" id="GO:0004559">
    <property type="term" value="F:alpha-mannosidase activity"/>
    <property type="evidence" value="ECO:0007669"/>
    <property type="project" value="TreeGrafter"/>
</dbReference>
<evidence type="ECO:0000313" key="9">
    <source>
        <dbReference type="EMBL" id="CAB4040457.1"/>
    </source>
</evidence>
<reference evidence="9" key="1">
    <citation type="submission" date="2020-04" db="EMBL/GenBank/DDBJ databases">
        <authorList>
            <person name="Alioto T."/>
            <person name="Alioto T."/>
            <person name="Gomez Garrido J."/>
        </authorList>
    </citation>
    <scope>NUCLEOTIDE SEQUENCE</scope>
    <source>
        <strain evidence="9">A484AB</strain>
    </source>
</reference>
<evidence type="ECO:0000256" key="1">
    <source>
        <dbReference type="ARBA" id="ARBA00004323"/>
    </source>
</evidence>
<evidence type="ECO:0000256" key="2">
    <source>
        <dbReference type="ARBA" id="ARBA00009559"/>
    </source>
</evidence>
<evidence type="ECO:0000256" key="7">
    <source>
        <dbReference type="ARBA" id="ARBA00023034"/>
    </source>
</evidence>
<comment type="caution">
    <text evidence="9">The sequence shown here is derived from an EMBL/GenBank/DDBJ whole genome shotgun (WGS) entry which is preliminary data.</text>
</comment>
<organism evidence="9 10">
    <name type="scientific">Paramuricea clavata</name>
    <name type="common">Red gorgonian</name>
    <name type="synonym">Violescent sea-whip</name>
    <dbReference type="NCBI Taxonomy" id="317549"/>
    <lineage>
        <taxon>Eukaryota</taxon>
        <taxon>Metazoa</taxon>
        <taxon>Cnidaria</taxon>
        <taxon>Anthozoa</taxon>
        <taxon>Octocorallia</taxon>
        <taxon>Malacalcyonacea</taxon>
        <taxon>Plexauridae</taxon>
        <taxon>Paramuricea</taxon>
    </lineage>
</organism>
<dbReference type="PANTHER" id="PTHR13572">
    <property type="entry name" value="ENDO-ALPHA-1,2-MANNOSIDASE"/>
    <property type="match status" value="1"/>
</dbReference>
<dbReference type="EMBL" id="CACRXK020026821">
    <property type="protein sequence ID" value="CAB4040457.1"/>
    <property type="molecule type" value="Genomic_DNA"/>
</dbReference>
<protein>
    <submittedName>
        <fullName evidence="9">Glyco endo-alpha-1,2-mannosidase</fullName>
    </submittedName>
</protein>
<keyword evidence="3" id="KW-0812">Transmembrane</keyword>
<sequence>MSTENNVKNLLLKVSYNVHIFYYPWYGNPTTDGKYIHWNHEYLPHWNKEIAAQYKKGLHVPPDDIGSDFYPELGCYSSSDDGTIREHMRQIMTSGAGVVVVSWYPEGTADQQGIPVDRLVPKLLDIAAEFGLKVTLHIEPYKNRNERTVRDDAIYIHKRYGKHSAFYKYKTKDNRYLPLLYVYDSYHTKPHDWANLLKPDGKYTIRNTPYDCVMIALMVEFTHKDYIDIGGFDGFFTYFAVNGFTYGSRWNAWSRLKSFAIQTNTIFIPSVGPGYIDTNIRPWNYANTRSRENGEYYKKSFQAALSVQPPLISVTSFNEWHEGTQIEQAVPKSINGFKYNDYSPNEPNYYLKLTRNYVEMFEKWDER</sequence>
<evidence type="ECO:0000256" key="4">
    <source>
        <dbReference type="ARBA" id="ARBA00022801"/>
    </source>
</evidence>